<keyword evidence="4" id="KW-0999">Mitochondrion inner membrane</keyword>
<keyword evidence="10" id="KW-0812">Transmembrane</keyword>
<dbReference type="Gene3D" id="3.40.30.10">
    <property type="entry name" value="Glutaredoxin"/>
    <property type="match status" value="1"/>
</dbReference>
<keyword evidence="3 8" id="KW-0479">Metal-binding</keyword>
<evidence type="ECO:0000256" key="4">
    <source>
        <dbReference type="ARBA" id="ARBA00022792"/>
    </source>
</evidence>
<dbReference type="InterPro" id="IPR003782">
    <property type="entry name" value="SCO1/SenC"/>
</dbReference>
<dbReference type="EMBL" id="KZ988298">
    <property type="protein sequence ID" value="RKP12532.1"/>
    <property type="molecule type" value="Genomic_DNA"/>
</dbReference>
<evidence type="ECO:0000313" key="12">
    <source>
        <dbReference type="Proteomes" id="UP000267251"/>
    </source>
</evidence>
<feature type="disulfide bond" description="Redox-active" evidence="9">
    <location>
        <begin position="79"/>
        <end position="83"/>
    </location>
</feature>
<proteinExistence type="inferred from homology"/>
<feature type="binding site" evidence="8">
    <location>
        <position position="183"/>
    </location>
    <ligand>
        <name>Cu cation</name>
        <dbReference type="ChEBI" id="CHEBI:23378"/>
    </ligand>
</feature>
<dbReference type="FunFam" id="3.40.30.10:FF:000013">
    <property type="entry name" value="Blast:Protein SCO1 homolog, mitochondrial"/>
    <property type="match status" value="1"/>
</dbReference>
<dbReference type="SUPFAM" id="SSF52833">
    <property type="entry name" value="Thioredoxin-like"/>
    <property type="match status" value="1"/>
</dbReference>
<evidence type="ECO:0000256" key="9">
    <source>
        <dbReference type="PIRSR" id="PIRSR603782-2"/>
    </source>
</evidence>
<gene>
    <name evidence="11" type="ORF">BJ684DRAFT_11356</name>
</gene>
<dbReference type="GO" id="GO:0005507">
    <property type="term" value="F:copper ion binding"/>
    <property type="evidence" value="ECO:0007669"/>
    <property type="project" value="InterPro"/>
</dbReference>
<evidence type="ECO:0000256" key="8">
    <source>
        <dbReference type="PIRSR" id="PIRSR037736-1"/>
    </source>
</evidence>
<dbReference type="PIRSF" id="PIRSF037736">
    <property type="entry name" value="SCO1"/>
    <property type="match status" value="1"/>
</dbReference>
<dbReference type="PANTHER" id="PTHR12151">
    <property type="entry name" value="ELECTRON TRANSPORT PROTIN SCO1/SENC FAMILY MEMBER"/>
    <property type="match status" value="1"/>
</dbReference>
<keyword evidence="10" id="KW-1133">Transmembrane helix</keyword>
<evidence type="ECO:0000256" key="6">
    <source>
        <dbReference type="ARBA" id="ARBA00023128"/>
    </source>
</evidence>
<evidence type="ECO:0000256" key="5">
    <source>
        <dbReference type="ARBA" id="ARBA00023008"/>
    </source>
</evidence>
<keyword evidence="9" id="KW-1015">Disulfide bond</keyword>
<evidence type="ECO:0000256" key="7">
    <source>
        <dbReference type="ARBA" id="ARBA00023136"/>
    </source>
</evidence>
<feature type="binding site" evidence="8">
    <location>
        <position position="79"/>
    </location>
    <ligand>
        <name>Cu cation</name>
        <dbReference type="ChEBI" id="CHEBI:23378"/>
    </ligand>
</feature>
<evidence type="ECO:0000256" key="1">
    <source>
        <dbReference type="ARBA" id="ARBA00004273"/>
    </source>
</evidence>
<keyword evidence="12" id="KW-1185">Reference proteome</keyword>
<evidence type="ECO:0000256" key="2">
    <source>
        <dbReference type="ARBA" id="ARBA00010996"/>
    </source>
</evidence>
<dbReference type="InterPro" id="IPR036249">
    <property type="entry name" value="Thioredoxin-like_sf"/>
</dbReference>
<comment type="similarity">
    <text evidence="2">Belongs to the SCO1/2 family.</text>
</comment>
<dbReference type="Proteomes" id="UP000267251">
    <property type="component" value="Unassembled WGS sequence"/>
</dbReference>
<feature type="transmembrane region" description="Helical" evidence="10">
    <location>
        <begin position="6"/>
        <end position="23"/>
    </location>
</feature>
<dbReference type="AlphaFoldDB" id="A0A4P9Y1V7"/>
<reference evidence="12" key="1">
    <citation type="journal article" date="2018" name="Nat. Microbiol.">
        <title>Leveraging single-cell genomics to expand the fungal tree of life.</title>
        <authorList>
            <person name="Ahrendt S.R."/>
            <person name="Quandt C.A."/>
            <person name="Ciobanu D."/>
            <person name="Clum A."/>
            <person name="Salamov A."/>
            <person name="Andreopoulos B."/>
            <person name="Cheng J.F."/>
            <person name="Woyke T."/>
            <person name="Pelin A."/>
            <person name="Henrissat B."/>
            <person name="Reynolds N.K."/>
            <person name="Benny G.L."/>
            <person name="Smith M.E."/>
            <person name="James T.Y."/>
            <person name="Grigoriev I.V."/>
        </authorList>
    </citation>
    <scope>NUCLEOTIDE SEQUENCE [LARGE SCALE GENOMIC DNA]</scope>
</reference>
<protein>
    <submittedName>
        <fullName evidence="11">SCO1/SenC-domain-containing protein</fullName>
    </submittedName>
</protein>
<dbReference type="OrthoDB" id="270009at2759"/>
<feature type="binding site" evidence="8">
    <location>
        <position position="83"/>
    </location>
    <ligand>
        <name>Cu cation</name>
        <dbReference type="ChEBI" id="CHEBI:23378"/>
    </ligand>
</feature>
<organism evidence="11 12">
    <name type="scientific">Piptocephalis cylindrospora</name>
    <dbReference type="NCBI Taxonomy" id="1907219"/>
    <lineage>
        <taxon>Eukaryota</taxon>
        <taxon>Fungi</taxon>
        <taxon>Fungi incertae sedis</taxon>
        <taxon>Zoopagomycota</taxon>
        <taxon>Zoopagomycotina</taxon>
        <taxon>Zoopagomycetes</taxon>
        <taxon>Zoopagales</taxon>
        <taxon>Piptocephalidaceae</taxon>
        <taxon>Piptocephalis</taxon>
    </lineage>
</organism>
<evidence type="ECO:0000313" key="11">
    <source>
        <dbReference type="EMBL" id="RKP12532.1"/>
    </source>
</evidence>
<dbReference type="GO" id="GO:0005743">
    <property type="term" value="C:mitochondrial inner membrane"/>
    <property type="evidence" value="ECO:0007669"/>
    <property type="project" value="UniProtKB-SubCell"/>
</dbReference>
<dbReference type="GO" id="GO:0033617">
    <property type="term" value="P:mitochondrial respiratory chain complex IV assembly"/>
    <property type="evidence" value="ECO:0007669"/>
    <property type="project" value="TreeGrafter"/>
</dbReference>
<keyword evidence="7 10" id="KW-0472">Membrane</keyword>
<dbReference type="PANTHER" id="PTHR12151:SF5">
    <property type="entry name" value="AT19154P"/>
    <property type="match status" value="1"/>
</dbReference>
<keyword evidence="5 8" id="KW-0186">Copper</keyword>
<dbReference type="CDD" id="cd02968">
    <property type="entry name" value="SCO"/>
    <property type="match status" value="1"/>
</dbReference>
<comment type="subcellular location">
    <subcellularLocation>
        <location evidence="1">Mitochondrion inner membrane</location>
    </subcellularLocation>
</comment>
<name>A0A4P9Y1V7_9FUNG</name>
<accession>A0A4P9Y1V7</accession>
<sequence length="224" mass="24780">PFTWQAGVLFLATSIGLVVYFRHAKGEAERARMLPSLSVGKKRPKVGGPFQLTDHEGKRRTNEDFLGQWMLVYFGFTHCPDICPEELDKMADVVDNVDTIVAKGEGKTIGEGSKAAAITPLFITCDPRRDSVDQVAAYIKEFHPRLVGLTGSEEEISKACRAYRVYHSSPPNLKPGEDYLVDHSIFFYLMHPDGSFADAYGKDQSAAAVTESVLKHQASWAPKS</sequence>
<keyword evidence="6" id="KW-0496">Mitochondrion</keyword>
<evidence type="ECO:0000256" key="3">
    <source>
        <dbReference type="ARBA" id="ARBA00022723"/>
    </source>
</evidence>
<dbReference type="GO" id="GO:0006878">
    <property type="term" value="P:intracellular copper ion homeostasis"/>
    <property type="evidence" value="ECO:0007669"/>
    <property type="project" value="InterPro"/>
</dbReference>
<dbReference type="InterPro" id="IPR017276">
    <property type="entry name" value="Synth_of_cyt-c-oxidase_Sco1/2"/>
</dbReference>
<evidence type="ECO:0000256" key="10">
    <source>
        <dbReference type="SAM" id="Phobius"/>
    </source>
</evidence>
<feature type="non-terminal residue" evidence="11">
    <location>
        <position position="1"/>
    </location>
</feature>
<dbReference type="GO" id="GO:0016531">
    <property type="term" value="F:copper chaperone activity"/>
    <property type="evidence" value="ECO:0007669"/>
    <property type="project" value="InterPro"/>
</dbReference>
<dbReference type="Pfam" id="PF02630">
    <property type="entry name" value="SCO1-SenC"/>
    <property type="match status" value="1"/>
</dbReference>